<evidence type="ECO:0000313" key="6">
    <source>
        <dbReference type="Proteomes" id="UP000004318"/>
    </source>
</evidence>
<dbReference type="InterPro" id="IPR003593">
    <property type="entry name" value="AAA+_ATPase"/>
</dbReference>
<dbReference type="NCBIfam" id="NF005565">
    <property type="entry name" value="PRK07235.1"/>
    <property type="match status" value="1"/>
</dbReference>
<evidence type="ECO:0000259" key="4">
    <source>
        <dbReference type="PROSITE" id="PS50893"/>
    </source>
</evidence>
<evidence type="ECO:0000313" key="5">
    <source>
        <dbReference type="EMBL" id="EAQ02234.1"/>
    </source>
</evidence>
<dbReference type="RefSeq" id="WP_009803776.1">
    <property type="nucleotide sequence ID" value="NZ_AAMO01000008.1"/>
</dbReference>
<evidence type="ECO:0000256" key="2">
    <source>
        <dbReference type="ARBA" id="ARBA00022840"/>
    </source>
</evidence>
<dbReference type="PROSITE" id="PS00571">
    <property type="entry name" value="AMIDASES"/>
    <property type="match status" value="1"/>
</dbReference>
<dbReference type="PROSITE" id="PS00211">
    <property type="entry name" value="ABC_TRANSPORTER_1"/>
    <property type="match status" value="1"/>
</dbReference>
<sequence>MSDDTTTLLSARGLSGGYGRVPILYGIDLEVAENEVVGVLGHNGMGKTTLLKTLMGFLPATAGEVRFDRTDITRAAPSDRGRMGIGYVPQGRGIFPQLSVRDNLRFAWHDTGAGSEAQVMESVLKDFPRLTRLLDRDGGALSGGEQQLLALARCLMGDPDLLLLDEPTEGIQPSIIEEMAETLLHLRETRGLSILLVEQNFDFIADLSDRVLVLERGRVTGTLSRAELSDRSRVDALLGFGARGTRQGGPAPAAARGRPSGPTSSDPKISQRPGPETPPPPQPLKVTAMTIKRPTLSQMRAMADRFGMSLSDEDLLEYTEIIEPFMQSYDRLDAMPDYLPEVRYPRSPGYHPDPTENPLNAWYVKTEVRGAPDGKLRGKRIALKDTICLAGVPLMNGSSIMEGYTPEIDATIVTRMLDEGAIIAGKAHCENFCLSGGSHTNAKGPVHNPWKRGYMAGGSSSGSAALVAADEVDMAIAGDQGGSVRIPASNCGVYGMKPTHGLVPYTGAMPIEQTIDHLGPVTKTVADNALLLEVLAGPDGLDPRQYNPTVYSYTEALGRGAHGLRIGILKEGFAHPNSEPDVDQKVLQAAERFRELGARVEDVSVPEHHTAMDAWTAITLEGLQDGMMWGNSTGTNYKGLFLPSMTDHMSQWKNRADELSHSLKACMFVGEHAQRQYRGRFYGKAQNIMRKCNDRYLAALKQYDLLLLPTLPVKPQPHPPADCSLSLYVQRAFEMTANTAPFNGGLPAMSLPCGLSEGLPIGLMLVGPNYGEMKIYQAAHAFEQSGDWRDM</sequence>
<dbReference type="Pfam" id="PF00005">
    <property type="entry name" value="ABC_tran"/>
    <property type="match status" value="1"/>
</dbReference>
<feature type="domain" description="ABC transporter" evidence="4">
    <location>
        <begin position="9"/>
        <end position="241"/>
    </location>
</feature>
<dbReference type="Gene3D" id="1.10.20.60">
    <property type="entry name" value="Glu-tRNAGln amidotransferase C subunit, N-terminal domain"/>
    <property type="match status" value="1"/>
</dbReference>
<dbReference type="PANTHER" id="PTHR11895">
    <property type="entry name" value="TRANSAMIDASE"/>
    <property type="match status" value="1"/>
</dbReference>
<dbReference type="Proteomes" id="UP000004318">
    <property type="component" value="Unassembled WGS sequence"/>
</dbReference>
<dbReference type="STRING" id="252305.OB2597_19166"/>
<keyword evidence="1" id="KW-0547">Nucleotide-binding</keyword>
<dbReference type="InterPro" id="IPR036928">
    <property type="entry name" value="AS_sf"/>
</dbReference>
<dbReference type="EMBL" id="AAMO01000008">
    <property type="protein sequence ID" value="EAQ02234.1"/>
    <property type="molecule type" value="Genomic_DNA"/>
</dbReference>
<dbReference type="Gene3D" id="3.90.1300.10">
    <property type="entry name" value="Amidase signature (AS) domain"/>
    <property type="match status" value="1"/>
</dbReference>
<dbReference type="PROSITE" id="PS50893">
    <property type="entry name" value="ABC_TRANSPORTER_2"/>
    <property type="match status" value="1"/>
</dbReference>
<dbReference type="GO" id="GO:0005524">
    <property type="term" value="F:ATP binding"/>
    <property type="evidence" value="ECO:0007669"/>
    <property type="project" value="UniProtKB-KW"/>
</dbReference>
<gene>
    <name evidence="5" type="ORF">OB2597_19166</name>
</gene>
<protein>
    <submittedName>
        <fullName evidence="5">Amidase</fullName>
        <ecNumber evidence="5">3.5.1.4</ecNumber>
    </submittedName>
</protein>
<comment type="caution">
    <text evidence="5">The sequence shown here is derived from an EMBL/GenBank/DDBJ whole genome shotgun (WGS) entry which is preliminary data.</text>
</comment>
<dbReference type="PANTHER" id="PTHR11895:SF170">
    <property type="entry name" value="AMIDASE"/>
    <property type="match status" value="1"/>
</dbReference>
<name>A3U0E3_PSEBH</name>
<dbReference type="InterPro" id="IPR017871">
    <property type="entry name" value="ABC_transporter-like_CS"/>
</dbReference>
<feature type="compositionally biased region" description="Low complexity" evidence="3">
    <location>
        <begin position="243"/>
        <end position="262"/>
    </location>
</feature>
<dbReference type="AlphaFoldDB" id="A3U0E3"/>
<proteinExistence type="predicted"/>
<evidence type="ECO:0000256" key="3">
    <source>
        <dbReference type="SAM" id="MobiDB-lite"/>
    </source>
</evidence>
<keyword evidence="6" id="KW-1185">Reference proteome</keyword>
<keyword evidence="5" id="KW-0378">Hydrolase</keyword>
<feature type="region of interest" description="Disordered" evidence="3">
    <location>
        <begin position="240"/>
        <end position="286"/>
    </location>
</feature>
<dbReference type="SUPFAM" id="SSF75304">
    <property type="entry name" value="Amidase signature (AS) enzymes"/>
    <property type="match status" value="1"/>
</dbReference>
<dbReference type="InterPro" id="IPR020556">
    <property type="entry name" value="Amidase_CS"/>
</dbReference>
<dbReference type="SMART" id="SM00382">
    <property type="entry name" value="AAA"/>
    <property type="match status" value="1"/>
</dbReference>
<evidence type="ECO:0000256" key="1">
    <source>
        <dbReference type="ARBA" id="ARBA00022741"/>
    </source>
</evidence>
<accession>A3U0E3</accession>
<dbReference type="InterPro" id="IPR003439">
    <property type="entry name" value="ABC_transporter-like_ATP-bd"/>
</dbReference>
<dbReference type="InterPro" id="IPR023631">
    <property type="entry name" value="Amidase_dom"/>
</dbReference>
<organism evidence="5 6">
    <name type="scientific">Pseudooceanicola batsensis (strain ATCC BAA-863 / DSM 15984 / KCTC 12145 / HTCC2597)</name>
    <name type="common">Oceanicola batsensis</name>
    <dbReference type="NCBI Taxonomy" id="252305"/>
    <lineage>
        <taxon>Bacteria</taxon>
        <taxon>Pseudomonadati</taxon>
        <taxon>Pseudomonadota</taxon>
        <taxon>Alphaproteobacteria</taxon>
        <taxon>Rhodobacterales</taxon>
        <taxon>Paracoccaceae</taxon>
        <taxon>Pseudooceanicola</taxon>
    </lineage>
</organism>
<dbReference type="CDD" id="cd03224">
    <property type="entry name" value="ABC_TM1139_LivF_branched"/>
    <property type="match status" value="1"/>
</dbReference>
<dbReference type="GO" id="GO:0016887">
    <property type="term" value="F:ATP hydrolysis activity"/>
    <property type="evidence" value="ECO:0007669"/>
    <property type="project" value="InterPro"/>
</dbReference>
<reference evidence="5 6" key="1">
    <citation type="journal article" date="2010" name="J. Bacteriol.">
        <title>Genome sequences of Oceanicola granulosus HTCC2516(T) and Oceanicola batsensis HTCC2597(TDelta).</title>
        <authorList>
            <person name="Thrash J.C."/>
            <person name="Cho J.C."/>
            <person name="Vergin K.L."/>
            <person name="Giovannoni S.J."/>
        </authorList>
    </citation>
    <scope>NUCLEOTIDE SEQUENCE [LARGE SCALE GENOMIC DNA]</scope>
    <source>
        <strain evidence="6">ATCC BAA-863 / DSM 15984 / KCTC 12145 / HTCC2597</strain>
    </source>
</reference>
<dbReference type="SUPFAM" id="SSF52540">
    <property type="entry name" value="P-loop containing nucleoside triphosphate hydrolases"/>
    <property type="match status" value="1"/>
</dbReference>
<keyword evidence="2" id="KW-0067">ATP-binding</keyword>
<dbReference type="InterPro" id="IPR000120">
    <property type="entry name" value="Amidase"/>
</dbReference>
<dbReference type="EC" id="3.5.1.4" evidence="5"/>
<dbReference type="Gene3D" id="3.40.50.300">
    <property type="entry name" value="P-loop containing nucleotide triphosphate hydrolases"/>
    <property type="match status" value="1"/>
</dbReference>
<dbReference type="Pfam" id="PF01425">
    <property type="entry name" value="Amidase"/>
    <property type="match status" value="1"/>
</dbReference>
<dbReference type="OrthoDB" id="9777859at2"/>
<dbReference type="GO" id="GO:0004040">
    <property type="term" value="F:amidase activity"/>
    <property type="evidence" value="ECO:0007669"/>
    <property type="project" value="UniProtKB-EC"/>
</dbReference>
<dbReference type="InterPro" id="IPR027417">
    <property type="entry name" value="P-loop_NTPase"/>
</dbReference>
<dbReference type="HOGENOM" id="CLU_019454_0_0_5"/>